<evidence type="ECO:0000256" key="1">
    <source>
        <dbReference type="PROSITE-ProRule" id="PRU00175"/>
    </source>
</evidence>
<reference evidence="3 4" key="1">
    <citation type="journal article" date="2015" name="Fungal Genet. Biol.">
        <title>Evolution of novel wood decay mechanisms in Agaricales revealed by the genome sequences of Fistulina hepatica and Cylindrobasidium torrendii.</title>
        <authorList>
            <person name="Floudas D."/>
            <person name="Held B.W."/>
            <person name="Riley R."/>
            <person name="Nagy L.G."/>
            <person name="Koehler G."/>
            <person name="Ransdell A.S."/>
            <person name="Younus H."/>
            <person name="Chow J."/>
            <person name="Chiniquy J."/>
            <person name="Lipzen A."/>
            <person name="Tritt A."/>
            <person name="Sun H."/>
            <person name="Haridas S."/>
            <person name="LaButti K."/>
            <person name="Ohm R.A."/>
            <person name="Kues U."/>
            <person name="Blanchette R.A."/>
            <person name="Grigoriev I.V."/>
            <person name="Minto R.E."/>
            <person name="Hibbett D.S."/>
        </authorList>
    </citation>
    <scope>NUCLEOTIDE SEQUENCE [LARGE SCALE GENOMIC DNA]</scope>
    <source>
        <strain evidence="3 4">ATCC 64428</strain>
    </source>
</reference>
<dbReference type="Pfam" id="PF13923">
    <property type="entry name" value="zf-C3HC4_2"/>
    <property type="match status" value="1"/>
</dbReference>
<dbReference type="SUPFAM" id="SSF57850">
    <property type="entry name" value="RING/U-box"/>
    <property type="match status" value="1"/>
</dbReference>
<gene>
    <name evidence="3" type="ORF">FISHEDRAFT_5476</name>
</gene>
<evidence type="ECO:0000259" key="2">
    <source>
        <dbReference type="PROSITE" id="PS50089"/>
    </source>
</evidence>
<protein>
    <recommendedName>
        <fullName evidence="2">RING-type domain-containing protein</fullName>
    </recommendedName>
</protein>
<feature type="non-terminal residue" evidence="3">
    <location>
        <position position="98"/>
    </location>
</feature>
<keyword evidence="4" id="KW-1185">Reference proteome</keyword>
<dbReference type="EMBL" id="KN881649">
    <property type="protein sequence ID" value="KIY51632.1"/>
    <property type="molecule type" value="Genomic_DNA"/>
</dbReference>
<dbReference type="InterPro" id="IPR001841">
    <property type="entry name" value="Znf_RING"/>
</dbReference>
<evidence type="ECO:0000313" key="4">
    <source>
        <dbReference type="Proteomes" id="UP000054144"/>
    </source>
</evidence>
<dbReference type="Proteomes" id="UP000054144">
    <property type="component" value="Unassembled WGS sequence"/>
</dbReference>
<dbReference type="InterPro" id="IPR013083">
    <property type="entry name" value="Znf_RING/FYVE/PHD"/>
</dbReference>
<feature type="domain" description="RING-type" evidence="2">
    <location>
        <begin position="26"/>
        <end position="91"/>
    </location>
</feature>
<keyword evidence="1" id="KW-0862">Zinc</keyword>
<proteinExistence type="predicted"/>
<sequence>QIRTLLDRLPRLTEAQIKALGDNDCCPICLTSFLALLAEEEMALAMDSPAHSPVNLGVTRLNEPWQCGHVFCRKDISTWIRDGHDSCPLCRQPLVRPD</sequence>
<dbReference type="GO" id="GO:0008270">
    <property type="term" value="F:zinc ion binding"/>
    <property type="evidence" value="ECO:0007669"/>
    <property type="project" value="UniProtKB-KW"/>
</dbReference>
<dbReference type="PROSITE" id="PS50089">
    <property type="entry name" value="ZF_RING_2"/>
    <property type="match status" value="1"/>
</dbReference>
<organism evidence="3 4">
    <name type="scientific">Fistulina hepatica ATCC 64428</name>
    <dbReference type="NCBI Taxonomy" id="1128425"/>
    <lineage>
        <taxon>Eukaryota</taxon>
        <taxon>Fungi</taxon>
        <taxon>Dikarya</taxon>
        <taxon>Basidiomycota</taxon>
        <taxon>Agaricomycotina</taxon>
        <taxon>Agaricomycetes</taxon>
        <taxon>Agaricomycetidae</taxon>
        <taxon>Agaricales</taxon>
        <taxon>Fistulinaceae</taxon>
        <taxon>Fistulina</taxon>
    </lineage>
</organism>
<feature type="non-terminal residue" evidence="3">
    <location>
        <position position="1"/>
    </location>
</feature>
<accession>A0A0D7AJ63</accession>
<keyword evidence="1" id="KW-0863">Zinc-finger</keyword>
<keyword evidence="1" id="KW-0479">Metal-binding</keyword>
<dbReference type="Gene3D" id="3.30.40.10">
    <property type="entry name" value="Zinc/RING finger domain, C3HC4 (zinc finger)"/>
    <property type="match status" value="1"/>
</dbReference>
<evidence type="ECO:0000313" key="3">
    <source>
        <dbReference type="EMBL" id="KIY51632.1"/>
    </source>
</evidence>
<dbReference type="AlphaFoldDB" id="A0A0D7AJ63"/>
<dbReference type="OrthoDB" id="8062037at2759"/>
<name>A0A0D7AJ63_9AGAR</name>